<feature type="compositionally biased region" description="Polar residues" evidence="2">
    <location>
        <begin position="10"/>
        <end position="25"/>
    </location>
</feature>
<accession>A0A4S2LYS7</accession>
<feature type="region of interest" description="Disordered" evidence="2">
    <location>
        <begin position="277"/>
        <end position="304"/>
    </location>
</feature>
<keyword evidence="1" id="KW-0175">Coiled coil</keyword>
<reference evidence="3 4" key="1">
    <citation type="journal article" date="2019" name="BMC Genomics">
        <title>New insights from Opisthorchis felineus genome: update on genomics of the epidemiologically important liver flukes.</title>
        <authorList>
            <person name="Ershov N.I."/>
            <person name="Mordvinov V.A."/>
            <person name="Prokhortchouk E.B."/>
            <person name="Pakharukova M.Y."/>
            <person name="Gunbin K.V."/>
            <person name="Ustyantsev K."/>
            <person name="Genaev M.A."/>
            <person name="Blinov A.G."/>
            <person name="Mazur A."/>
            <person name="Boulygina E."/>
            <person name="Tsygankova S."/>
            <person name="Khrameeva E."/>
            <person name="Chekanov N."/>
            <person name="Fan G."/>
            <person name="Xiao A."/>
            <person name="Zhang H."/>
            <person name="Xu X."/>
            <person name="Yang H."/>
            <person name="Solovyev V."/>
            <person name="Lee S.M."/>
            <person name="Liu X."/>
            <person name="Afonnikov D.A."/>
            <person name="Skryabin K.G."/>
        </authorList>
    </citation>
    <scope>NUCLEOTIDE SEQUENCE [LARGE SCALE GENOMIC DNA]</scope>
    <source>
        <strain evidence="3">AK-0245</strain>
        <tissue evidence="3">Whole organism</tissue>
    </source>
</reference>
<evidence type="ECO:0000256" key="1">
    <source>
        <dbReference type="SAM" id="Coils"/>
    </source>
</evidence>
<dbReference type="OrthoDB" id="6284957at2759"/>
<evidence type="ECO:0000313" key="3">
    <source>
        <dbReference type="EMBL" id="TGZ69090.1"/>
    </source>
</evidence>
<proteinExistence type="predicted"/>
<evidence type="ECO:0000256" key="2">
    <source>
        <dbReference type="SAM" id="MobiDB-lite"/>
    </source>
</evidence>
<feature type="coiled-coil region" evidence="1">
    <location>
        <begin position="444"/>
        <end position="507"/>
    </location>
</feature>
<feature type="region of interest" description="Disordered" evidence="2">
    <location>
        <begin position="1"/>
        <end position="25"/>
    </location>
</feature>
<protein>
    <submittedName>
        <fullName evidence="3">Uncharacterized protein</fullName>
    </submittedName>
</protein>
<comment type="caution">
    <text evidence="3">The sequence shown here is derived from an EMBL/GenBank/DDBJ whole genome shotgun (WGS) entry which is preliminary data.</text>
</comment>
<dbReference type="AlphaFoldDB" id="A0A4S2LYS7"/>
<dbReference type="EMBL" id="SJOL01006221">
    <property type="protein sequence ID" value="TGZ69090.1"/>
    <property type="molecule type" value="Genomic_DNA"/>
</dbReference>
<gene>
    <name evidence="3" type="ORF">CRM22_003923</name>
</gene>
<organism evidence="3 4">
    <name type="scientific">Opisthorchis felineus</name>
    <dbReference type="NCBI Taxonomy" id="147828"/>
    <lineage>
        <taxon>Eukaryota</taxon>
        <taxon>Metazoa</taxon>
        <taxon>Spiralia</taxon>
        <taxon>Lophotrochozoa</taxon>
        <taxon>Platyhelminthes</taxon>
        <taxon>Trematoda</taxon>
        <taxon>Digenea</taxon>
        <taxon>Opisthorchiida</taxon>
        <taxon>Opisthorchiata</taxon>
        <taxon>Opisthorchiidae</taxon>
        <taxon>Opisthorchis</taxon>
    </lineage>
</organism>
<name>A0A4S2LYS7_OPIFE</name>
<evidence type="ECO:0000313" key="4">
    <source>
        <dbReference type="Proteomes" id="UP000308267"/>
    </source>
</evidence>
<dbReference type="Proteomes" id="UP000308267">
    <property type="component" value="Unassembled WGS sequence"/>
</dbReference>
<feature type="coiled-coil region" evidence="1">
    <location>
        <begin position="96"/>
        <end position="123"/>
    </location>
</feature>
<keyword evidence="4" id="KW-1185">Reference proteome</keyword>
<sequence>MSSLPRLDNRLNTPSYTHDNSFTDDTTNLTERVRRLEARMFIVERRRSPSRGSWTGNEQGKHLPRKLENTIGFYGPGVDMNPGSMLAVRHVVMSLTERLDEQLNRLDMRISRLEATISQTSGENGATSRLNNEVRIVKATTSALEIEVNTLSRKIDEQYNRLTMNVDASASRFRCEMDSKLASLSQKLLKCSNQSSPGLSFDPSNPADTVDLKWTKLIEDRYKHMLDGLQARIDEQLKVLHVRLQQVEDAQNELRAKLDMEQFGFRKLCSEVAQDVSSKMIQPDDRKQPKPWQTNQLSQRPADDHLETNHALILQKMNSIKYKISAEISLLKRQWQDDIQRVSSQCRDIEDKVSSVGKRTNDDKLELEGVLSAEIKTRRTHEANMHNHIKRIEERLEGVSGSLRNSLNELQISLCAARPTRSGIKRSDSSEKTDSKAIAIKDIYRRLEELNEVHKRQYNNLHKEVRAEADRLNKSRENLHKTMETKYDELKRQFALLHNEMVNVQMRIPQQMNVETISGEQTSGIREVAESLLAVKLALAMKIKSLELKEQSGQDKLQMEIENLRNLMQSFLAK</sequence>